<evidence type="ECO:0000256" key="16">
    <source>
        <dbReference type="ARBA" id="ARBA00023242"/>
    </source>
</evidence>
<keyword evidence="8" id="KW-0547">Nucleotide-binding</keyword>
<comment type="cofactor">
    <cofactor evidence="1">
        <name>Zn(2+)</name>
        <dbReference type="ChEBI" id="CHEBI:29105"/>
    </cofactor>
</comment>
<keyword evidence="13" id="KW-0460">Magnesium</keyword>
<keyword evidence="9" id="KW-0227">DNA damage</keyword>
<feature type="coiled-coil region" evidence="19">
    <location>
        <begin position="888"/>
        <end position="922"/>
    </location>
</feature>
<evidence type="ECO:0000256" key="19">
    <source>
        <dbReference type="SAM" id="Coils"/>
    </source>
</evidence>
<evidence type="ECO:0000256" key="6">
    <source>
        <dbReference type="ARBA" id="ARBA00022454"/>
    </source>
</evidence>
<dbReference type="SUPFAM" id="SSF52540">
    <property type="entry name" value="P-loop containing nucleoside triphosphate hydrolases"/>
    <property type="match status" value="2"/>
</dbReference>
<feature type="coiled-coil region" evidence="19">
    <location>
        <begin position="256"/>
        <end position="283"/>
    </location>
</feature>
<proteinExistence type="inferred from homology"/>
<dbReference type="GO" id="GO:0007127">
    <property type="term" value="P:meiosis I"/>
    <property type="evidence" value="ECO:0007669"/>
    <property type="project" value="UniProtKB-ARBA"/>
</dbReference>
<dbReference type="EMBL" id="CYGV01001511">
    <property type="protein sequence ID" value="CUA75182.1"/>
    <property type="molecule type" value="Genomic_DNA"/>
</dbReference>
<organism evidence="21 22">
    <name type="scientific">Rhizoctonia solani</name>
    <dbReference type="NCBI Taxonomy" id="456999"/>
    <lineage>
        <taxon>Eukaryota</taxon>
        <taxon>Fungi</taxon>
        <taxon>Dikarya</taxon>
        <taxon>Basidiomycota</taxon>
        <taxon>Agaricomycotina</taxon>
        <taxon>Agaricomycetes</taxon>
        <taxon>Cantharellales</taxon>
        <taxon>Ceratobasidiaceae</taxon>
        <taxon>Rhizoctonia</taxon>
    </lineage>
</organism>
<dbReference type="GO" id="GO:0016887">
    <property type="term" value="F:ATP hydrolysis activity"/>
    <property type="evidence" value="ECO:0007669"/>
    <property type="project" value="InterPro"/>
</dbReference>
<evidence type="ECO:0000256" key="13">
    <source>
        <dbReference type="ARBA" id="ARBA00022842"/>
    </source>
</evidence>
<evidence type="ECO:0000259" key="20">
    <source>
        <dbReference type="Pfam" id="PF13476"/>
    </source>
</evidence>
<evidence type="ECO:0000256" key="9">
    <source>
        <dbReference type="ARBA" id="ARBA00022763"/>
    </source>
</evidence>
<dbReference type="Gene3D" id="3.40.50.300">
    <property type="entry name" value="P-loop containing nucleotide triphosphate hydrolases"/>
    <property type="match status" value="2"/>
</dbReference>
<dbReference type="InterPro" id="IPR038729">
    <property type="entry name" value="Rad50/SbcC_AAA"/>
</dbReference>
<feature type="coiled-coil region" evidence="19">
    <location>
        <begin position="794"/>
        <end position="864"/>
    </location>
</feature>
<protein>
    <recommendedName>
        <fullName evidence="5">DNA repair protein RAD50</fullName>
    </recommendedName>
</protein>
<evidence type="ECO:0000313" key="21">
    <source>
        <dbReference type="EMBL" id="CUA75182.1"/>
    </source>
</evidence>
<keyword evidence="15" id="KW-0234">DNA repair</keyword>
<feature type="coiled-coil region" evidence="19">
    <location>
        <begin position="434"/>
        <end position="486"/>
    </location>
</feature>
<feature type="coiled-coil region" evidence="19">
    <location>
        <begin position="1008"/>
        <end position="1112"/>
    </location>
</feature>
<evidence type="ECO:0000256" key="5">
    <source>
        <dbReference type="ARBA" id="ARBA00017893"/>
    </source>
</evidence>
<evidence type="ECO:0000256" key="15">
    <source>
        <dbReference type="ARBA" id="ARBA00023204"/>
    </source>
</evidence>
<accession>A0A0K6G989</accession>
<keyword evidence="10" id="KW-0378">Hydrolase</keyword>
<keyword evidence="11" id="KW-0862">Zinc</keyword>
<evidence type="ECO:0000313" key="22">
    <source>
        <dbReference type="Proteomes" id="UP000044841"/>
    </source>
</evidence>
<dbReference type="GO" id="GO:0030870">
    <property type="term" value="C:Mre11 complex"/>
    <property type="evidence" value="ECO:0007669"/>
    <property type="project" value="InterPro"/>
</dbReference>
<evidence type="ECO:0000256" key="14">
    <source>
        <dbReference type="ARBA" id="ARBA00023054"/>
    </source>
</evidence>
<dbReference type="InterPro" id="IPR027417">
    <property type="entry name" value="P-loop_NTPase"/>
</dbReference>
<keyword evidence="22" id="KW-1185">Reference proteome</keyword>
<evidence type="ECO:0000256" key="4">
    <source>
        <dbReference type="ARBA" id="ARBA00009439"/>
    </source>
</evidence>
<evidence type="ECO:0000256" key="8">
    <source>
        <dbReference type="ARBA" id="ARBA00022741"/>
    </source>
</evidence>
<evidence type="ECO:0000256" key="18">
    <source>
        <dbReference type="ARBA" id="ARBA00049360"/>
    </source>
</evidence>
<dbReference type="GO" id="GO:0000722">
    <property type="term" value="P:telomere maintenance via recombination"/>
    <property type="evidence" value="ECO:0007669"/>
    <property type="project" value="TreeGrafter"/>
</dbReference>
<comment type="similarity">
    <text evidence="4">Belongs to the SMC family. RAD50 subfamily.</text>
</comment>
<feature type="coiled-coil region" evidence="19">
    <location>
        <begin position="628"/>
        <end position="706"/>
    </location>
</feature>
<dbReference type="FunFam" id="3.40.50.300:FF:000593">
    <property type="entry name" value="DNA repair protein RAD50"/>
    <property type="match status" value="1"/>
</dbReference>
<sequence>MVIGVVYIIVASHVTLHASDRSRCGFPRYRRVAIMASLNKLAIRGIRSFDDKSVAVIEFYSPVTVIVGHNGSGKTTIIECLKYATTGEQPPNTRGGAFIHDPKMANEKEVKAQVKLRFFAANRTRMLAVRNLSVTMTKTKMTMKTLEGILATSDGAKDNNKRGVISTKCAELDAEIPHLLGVSKSVLENVIFCHQEDSYWPLAEASVLKKKFDDIFEATRYTKALDNIKALRKERVADLKADKERLHSLGLEKAHADRLKSKIDDLTSQVADKTQESEETEAALSAQVTANTKFYDSATRFQQIFLKVEHLEERRAQAIRNMEELKQTVTLVDDPTDVLKSKMDNYDAHCASQRTKRAAKATELLDEEESLTEARRDHQEAVNTCGEMRGQAKTHEQNIIQRDAEINSVGTKYGIRPNTNTNGSLDRDSVMEFNARLGEMARAQALELERLQNEYEVKSNEYQSKKTELQTEENALKHEKETLKVQMQRNRSQISAAEASLDTLRLLETELKLATGAVVDARDRLSTAKAAAKDSSFESQIAERTSALAAKTDERERLQQKLADLQGQAETRAKLGLKRADFSRKRSEIDTIIGIHNERFKAMLGSDAEAETMERDVDQALITKDKEMVRLEADASTASREMHSAESALTSCRDQIRRKETELKALEQRVKSGLADSDYSTVGPAIKAAQDELDNWLEEIGQHEGAGHFYSKILKDGKTHKKCVVCNRKMDEGQLAEFEKTVNGHIQKRDTKYLEECKQSREDWASEVGRLQALLPVEETRDKLRDEELPTMKRRAEELDVKAAKATAEAQETEAAVKAAKSILKELQSLKSQAGVITRTQQEVKSLQREIQQHERDLAATGSTQTADEVQAEIDQCGAHIKTLDRERTSLMAERDRQYQTLRSLENEYSARQLEESEMKNRMKDQDSLAREIETLTKENLEASSKLKVIDGRLAGAQQPLQKLEQEQKKFQSEHNSTITLVSRRVQELNSAVDRLDNISAPIERYIRERKDRALRQCEAQVSEAAARITEIEQLVQGLREEVAEIDREIHESGATLAKFRDNLSLRKMKQEIEDLQKEIDQHDLEQAGAAKAQFEERYQIEKDKENKLRSKQARLAGELGILKSQLKTSKQELASQFQGIHEKYTKQLVQVKMADMANNDLEKYAKALDNAIMKYHALKMEEVNDTMRHLWNKTYQGTDIDGIKIVSDPDGGGTGTKKASYNYRVVMMKDQVEMDMRGRCSAGQKMLASIIIRLALSDSFGQNCGILALDEPTNALDTENIDALAGSLVDIINERRHLSNFQLIIITHDESFLRKLGQAEVMEYYWRVSRDSRQKSVIERQRFN</sequence>
<dbReference type="NCBIfam" id="TIGR00606">
    <property type="entry name" value="rad50"/>
    <property type="match status" value="1"/>
</dbReference>
<evidence type="ECO:0000256" key="11">
    <source>
        <dbReference type="ARBA" id="ARBA00022833"/>
    </source>
</evidence>
<keyword evidence="12" id="KW-0067">ATP-binding</keyword>
<evidence type="ECO:0000256" key="2">
    <source>
        <dbReference type="ARBA" id="ARBA00004123"/>
    </source>
</evidence>
<dbReference type="Proteomes" id="UP000044841">
    <property type="component" value="Unassembled WGS sequence"/>
</dbReference>
<keyword evidence="6" id="KW-0158">Chromosome</keyword>
<feature type="coiled-coil region" evidence="19">
    <location>
        <begin position="541"/>
        <end position="568"/>
    </location>
</feature>
<feature type="domain" description="Rad50/SbcC-type AAA" evidence="20">
    <location>
        <begin position="40"/>
        <end position="276"/>
    </location>
</feature>
<dbReference type="GO" id="GO:0070192">
    <property type="term" value="P:chromosome organization involved in meiotic cell cycle"/>
    <property type="evidence" value="ECO:0007669"/>
    <property type="project" value="TreeGrafter"/>
</dbReference>
<evidence type="ECO:0000256" key="3">
    <source>
        <dbReference type="ARBA" id="ARBA00004286"/>
    </source>
</evidence>
<evidence type="ECO:0000256" key="12">
    <source>
        <dbReference type="ARBA" id="ARBA00022840"/>
    </source>
</evidence>
<dbReference type="GO" id="GO:0051880">
    <property type="term" value="F:G-quadruplex DNA binding"/>
    <property type="evidence" value="ECO:0007669"/>
    <property type="project" value="TreeGrafter"/>
</dbReference>
<comment type="catalytic activity">
    <reaction evidence="18">
        <text>ATP + H2O = ADP + phosphate + H(+)</text>
        <dbReference type="Rhea" id="RHEA:13065"/>
        <dbReference type="ChEBI" id="CHEBI:15377"/>
        <dbReference type="ChEBI" id="CHEBI:15378"/>
        <dbReference type="ChEBI" id="CHEBI:30616"/>
        <dbReference type="ChEBI" id="CHEBI:43474"/>
        <dbReference type="ChEBI" id="CHEBI:456216"/>
    </reaction>
</comment>
<feature type="coiled-coil region" evidence="19">
    <location>
        <begin position="1155"/>
        <end position="1182"/>
    </location>
</feature>
<dbReference type="GO" id="GO:0005524">
    <property type="term" value="F:ATP binding"/>
    <property type="evidence" value="ECO:0007669"/>
    <property type="project" value="UniProtKB-KW"/>
</dbReference>
<keyword evidence="17" id="KW-0469">Meiosis</keyword>
<dbReference type="Pfam" id="PF13558">
    <property type="entry name" value="SbcC_Walker_B"/>
    <property type="match status" value="1"/>
</dbReference>
<keyword evidence="14 19" id="KW-0175">Coiled coil</keyword>
<gene>
    <name evidence="21" type="ORF">RSOLAG22IIIB_01830</name>
</gene>
<dbReference type="GO" id="GO:0003691">
    <property type="term" value="F:double-stranded telomeric DNA binding"/>
    <property type="evidence" value="ECO:0007669"/>
    <property type="project" value="TreeGrafter"/>
</dbReference>
<dbReference type="Gene3D" id="1.10.287.1490">
    <property type="match status" value="1"/>
</dbReference>
<dbReference type="PANTHER" id="PTHR18867:SF12">
    <property type="entry name" value="DNA REPAIR PROTEIN RAD50"/>
    <property type="match status" value="1"/>
</dbReference>
<name>A0A0K6G989_9AGAM</name>
<comment type="subcellular location">
    <subcellularLocation>
        <location evidence="3">Chromosome</location>
    </subcellularLocation>
    <subcellularLocation>
        <location evidence="2">Nucleus</location>
    </subcellularLocation>
</comment>
<evidence type="ECO:0000256" key="17">
    <source>
        <dbReference type="ARBA" id="ARBA00023254"/>
    </source>
</evidence>
<dbReference type="Pfam" id="PF13476">
    <property type="entry name" value="AAA_23"/>
    <property type="match status" value="1"/>
</dbReference>
<dbReference type="FunFam" id="3.40.50.300:FF:001195">
    <property type="entry name" value="DNA repair protein rad50"/>
    <property type="match status" value="1"/>
</dbReference>
<evidence type="ECO:0000256" key="7">
    <source>
        <dbReference type="ARBA" id="ARBA00022723"/>
    </source>
</evidence>
<dbReference type="PANTHER" id="PTHR18867">
    <property type="entry name" value="RAD50"/>
    <property type="match status" value="1"/>
</dbReference>
<dbReference type="GO" id="GO:0043047">
    <property type="term" value="F:single-stranded telomeric DNA binding"/>
    <property type="evidence" value="ECO:0007669"/>
    <property type="project" value="TreeGrafter"/>
</dbReference>
<dbReference type="GO" id="GO:0000794">
    <property type="term" value="C:condensed nuclear chromosome"/>
    <property type="evidence" value="ECO:0007669"/>
    <property type="project" value="TreeGrafter"/>
</dbReference>
<dbReference type="GO" id="GO:0006303">
    <property type="term" value="P:double-strand break repair via nonhomologous end joining"/>
    <property type="evidence" value="ECO:0007669"/>
    <property type="project" value="UniProtKB-ARBA"/>
</dbReference>
<dbReference type="InterPro" id="IPR004584">
    <property type="entry name" value="Rad50_eukaryotes"/>
</dbReference>
<dbReference type="GO" id="GO:0007004">
    <property type="term" value="P:telomere maintenance via telomerase"/>
    <property type="evidence" value="ECO:0007669"/>
    <property type="project" value="TreeGrafter"/>
</dbReference>
<evidence type="ECO:0000256" key="1">
    <source>
        <dbReference type="ARBA" id="ARBA00001947"/>
    </source>
</evidence>
<evidence type="ECO:0000256" key="10">
    <source>
        <dbReference type="ARBA" id="ARBA00022801"/>
    </source>
</evidence>
<reference evidence="21 22" key="1">
    <citation type="submission" date="2015-07" db="EMBL/GenBank/DDBJ databases">
        <authorList>
            <person name="Noorani M."/>
        </authorList>
    </citation>
    <scope>NUCLEOTIDE SEQUENCE [LARGE SCALE GENOMIC DNA]</scope>
    <source>
        <strain evidence="21">BBA 69670</strain>
    </source>
</reference>
<keyword evidence="7" id="KW-0479">Metal-binding</keyword>
<keyword evidence="16" id="KW-0539">Nucleus</keyword>
<dbReference type="GO" id="GO:0046872">
    <property type="term" value="F:metal ion binding"/>
    <property type="evidence" value="ECO:0007669"/>
    <property type="project" value="UniProtKB-KW"/>
</dbReference>